<proteinExistence type="predicted"/>
<organism evidence="1">
    <name type="scientific">Ovis aries</name>
    <name type="common">Sheep</name>
    <dbReference type="NCBI Taxonomy" id="9940"/>
    <lineage>
        <taxon>Eukaryota</taxon>
        <taxon>Metazoa</taxon>
        <taxon>Chordata</taxon>
        <taxon>Craniata</taxon>
        <taxon>Vertebrata</taxon>
        <taxon>Euteleostomi</taxon>
        <taxon>Mammalia</taxon>
        <taxon>Eutheria</taxon>
        <taxon>Laurasiatheria</taxon>
        <taxon>Artiodactyla</taxon>
        <taxon>Ruminantia</taxon>
        <taxon>Pecora</taxon>
        <taxon>Bovidae</taxon>
        <taxon>Caprinae</taxon>
        <taxon>Ovis</taxon>
    </lineage>
</organism>
<reference evidence="1" key="1">
    <citation type="submission" date="2020-11" db="EMBL/GenBank/DDBJ databases">
        <authorList>
            <person name="Davenport K.M."/>
            <person name="Bickhart D.M."/>
            <person name="Smith T.P.L."/>
            <person name="Murdoch B.M."/>
            <person name="Rosen B.D."/>
        </authorList>
    </citation>
    <scope>NUCLEOTIDE SEQUENCE [LARGE SCALE GENOMIC DNA]</scope>
    <source>
        <strain evidence="1">OAR_USU_Benz2616</strain>
    </source>
</reference>
<accession>A0AC11DEK5</accession>
<reference evidence="1" key="3">
    <citation type="submission" date="2025-09" db="UniProtKB">
        <authorList>
            <consortium name="Ensembl"/>
        </authorList>
    </citation>
    <scope>IDENTIFICATION</scope>
</reference>
<protein>
    <submittedName>
        <fullName evidence="1">Uncharacterized protein</fullName>
    </submittedName>
</protein>
<gene>
    <name evidence="1" type="primary">LOC105616599</name>
</gene>
<name>A0AC11DEK5_SHEEP</name>
<sequence>MQRRECMVADGRMGEGESCFNHDDLRPHKDPACWEESAQGKSLKESSKKTKCQHSRNSLVCPKDAHSPKQLGEEGQRRGWEMESTRQAEGQVRQDLGGRGLEFDLRVKGPCVVVAVVRAGDDVAADTERGSRSRCFGEDETTELEKGSRVGDKKDQMLPLPVPQEDSHRRRKDLGPPEDWKNLTSKYLERLQQRKKTWLTVGVSSRPRPGPDPSSLLYTLLSVFRATSKVEQKRLTVLVHLAGADPAWLGETVLHISSLFSPQILAGQLLLIHAPPDAYPPAGAGASGASGRELYSEQNVDHAFLLSSASKLSEYFLLLEDNAFCAPSFISHLQWKVEALRSQPWAFLEFANLGVLGKLFRSSDLPTLAHFLLLFYREKPLDRLLAHFRVLLAQKDPILCTPFLFYHRAPYDPRNDRQKALGAHRKSSYAPDNPPGAAFTDMKVFEVHSPWEAYTLDESFFWTLNVSAGNHLTVILNQPADLRRVQVLTGTIVEGKYALERGQVELGYGPEGMPQRCSSFVLLGRLLEGQLDQEVVPRSVGHQVSCVRLLANANQAGGLIVRHIYLWEEHARDVGRSG</sequence>
<dbReference type="Ensembl" id="ENSOART00020081621.1">
    <property type="protein sequence ID" value="ENSOARP00020043677.1"/>
    <property type="gene ID" value="ENSOARG00020019513.2"/>
</dbReference>
<reference evidence="1" key="2">
    <citation type="submission" date="2025-08" db="UniProtKB">
        <authorList>
            <consortium name="Ensembl"/>
        </authorList>
    </citation>
    <scope>IDENTIFICATION</scope>
</reference>
<evidence type="ECO:0000313" key="1">
    <source>
        <dbReference type="Ensembl" id="ENSOARP00020043677.1"/>
    </source>
</evidence>